<feature type="signal peptide" evidence="1">
    <location>
        <begin position="1"/>
        <end position="25"/>
    </location>
</feature>
<organism evidence="2 3">
    <name type="scientific">Virgisporangium ochraceum</name>
    <dbReference type="NCBI Taxonomy" id="65505"/>
    <lineage>
        <taxon>Bacteria</taxon>
        <taxon>Bacillati</taxon>
        <taxon>Actinomycetota</taxon>
        <taxon>Actinomycetes</taxon>
        <taxon>Micromonosporales</taxon>
        <taxon>Micromonosporaceae</taxon>
        <taxon>Virgisporangium</taxon>
    </lineage>
</organism>
<dbReference type="Proteomes" id="UP000635606">
    <property type="component" value="Unassembled WGS sequence"/>
</dbReference>
<evidence type="ECO:0008006" key="4">
    <source>
        <dbReference type="Google" id="ProtNLM"/>
    </source>
</evidence>
<evidence type="ECO:0000256" key="1">
    <source>
        <dbReference type="SAM" id="SignalP"/>
    </source>
</evidence>
<proteinExistence type="predicted"/>
<keyword evidence="3" id="KW-1185">Reference proteome</keyword>
<comment type="caution">
    <text evidence="2">The sequence shown here is derived from an EMBL/GenBank/DDBJ whole genome shotgun (WGS) entry which is preliminary data.</text>
</comment>
<accession>A0A8J3ZVS4</accession>
<dbReference type="EMBL" id="BOPH01000041">
    <property type="protein sequence ID" value="GIJ68390.1"/>
    <property type="molecule type" value="Genomic_DNA"/>
</dbReference>
<dbReference type="AlphaFoldDB" id="A0A8J3ZVS4"/>
<name>A0A8J3ZVS4_9ACTN</name>
<feature type="chain" id="PRO_5035144716" description="Dirigent protein" evidence="1">
    <location>
        <begin position="26"/>
        <end position="134"/>
    </location>
</feature>
<sequence length="134" mass="13385">MAWSGMLIAVLLVVCAAAPAAPALADDDWAPRVRSVLSAFTGGHTAPAPPHGAGTPAPEQRQVMVTPTTESHGVLRSTVLVVTDIDVYSGAVVADVLAVTGAPVGAVVANGLRLLAAGSGPLVSARHLQGHLTT</sequence>
<evidence type="ECO:0000313" key="2">
    <source>
        <dbReference type="EMBL" id="GIJ68390.1"/>
    </source>
</evidence>
<gene>
    <name evidence="2" type="ORF">Voc01_033070</name>
</gene>
<keyword evidence="1" id="KW-0732">Signal</keyword>
<reference evidence="2" key="1">
    <citation type="submission" date="2021-01" db="EMBL/GenBank/DDBJ databases">
        <title>Whole genome shotgun sequence of Virgisporangium ochraceum NBRC 16418.</title>
        <authorList>
            <person name="Komaki H."/>
            <person name="Tamura T."/>
        </authorList>
    </citation>
    <scope>NUCLEOTIDE SEQUENCE</scope>
    <source>
        <strain evidence="2">NBRC 16418</strain>
    </source>
</reference>
<evidence type="ECO:0000313" key="3">
    <source>
        <dbReference type="Proteomes" id="UP000635606"/>
    </source>
</evidence>
<protein>
    <recommendedName>
        <fullName evidence="4">Dirigent protein</fullName>
    </recommendedName>
</protein>